<gene>
    <name evidence="3" type="ORF">QEH52_09580</name>
</gene>
<dbReference type="Proteomes" id="UP001225316">
    <property type="component" value="Unassembled WGS sequence"/>
</dbReference>
<protein>
    <submittedName>
        <fullName evidence="3">PEP-CTERM sorting domain-containing protein</fullName>
    </submittedName>
</protein>
<feature type="chain" id="PRO_5045331037" evidence="1">
    <location>
        <begin position="22"/>
        <end position="226"/>
    </location>
</feature>
<sequence>MKKIHSSLLLCASTMMSTVYGTISFDIQADQLQTLNAGEAMPTTGVVMLLADTDSNGFDAVEAFSFAEDLSTGITADGTSGDDLVLWYGDLSNSGMDGLLAAWLPSVSLGSYGSHTLSEGDALALAWFPEASMADGFIGVGASYGIFSQASGSLGSEWDVPADGSSSYGLYAFTQNSIMLPSGPESGALDSGLLVANLTTVPEPASAAALLGLAVLGGALVRRRVR</sequence>
<reference evidence="3 4" key="1">
    <citation type="submission" date="2023-04" db="EMBL/GenBank/DDBJ databases">
        <title>A novel bacteria isolated from coastal sediment.</title>
        <authorList>
            <person name="Liu X.-J."/>
            <person name="Du Z.-J."/>
        </authorList>
    </citation>
    <scope>NUCLEOTIDE SEQUENCE [LARGE SCALE GENOMIC DNA]</scope>
    <source>
        <strain evidence="3 4">SDUM461003</strain>
    </source>
</reference>
<feature type="signal peptide" evidence="1">
    <location>
        <begin position="1"/>
        <end position="21"/>
    </location>
</feature>
<organism evidence="3 4">
    <name type="scientific">Thalassobacterium maritimum</name>
    <dbReference type="NCBI Taxonomy" id="3041265"/>
    <lineage>
        <taxon>Bacteria</taxon>
        <taxon>Pseudomonadati</taxon>
        <taxon>Verrucomicrobiota</taxon>
        <taxon>Opitutia</taxon>
        <taxon>Puniceicoccales</taxon>
        <taxon>Coraliomargaritaceae</taxon>
        <taxon>Thalassobacterium</taxon>
    </lineage>
</organism>
<dbReference type="Pfam" id="PF07589">
    <property type="entry name" value="PEP-CTERM"/>
    <property type="match status" value="1"/>
</dbReference>
<dbReference type="EMBL" id="JARXHW010000018">
    <property type="protein sequence ID" value="MDQ8207760.1"/>
    <property type="molecule type" value="Genomic_DNA"/>
</dbReference>
<name>A0ABU1AUC8_9BACT</name>
<dbReference type="RefSeq" id="WP_308950023.1">
    <property type="nucleotide sequence ID" value="NZ_JARXHW010000018.1"/>
</dbReference>
<accession>A0ABU1AUC8</accession>
<feature type="domain" description="Ice-binding protein C-terminal" evidence="2">
    <location>
        <begin position="200"/>
        <end position="224"/>
    </location>
</feature>
<dbReference type="NCBIfam" id="TIGR02595">
    <property type="entry name" value="PEP_CTERM"/>
    <property type="match status" value="1"/>
</dbReference>
<proteinExistence type="predicted"/>
<evidence type="ECO:0000256" key="1">
    <source>
        <dbReference type="SAM" id="SignalP"/>
    </source>
</evidence>
<dbReference type="InterPro" id="IPR013424">
    <property type="entry name" value="Ice-binding_C"/>
</dbReference>
<keyword evidence="1" id="KW-0732">Signal</keyword>
<keyword evidence="4" id="KW-1185">Reference proteome</keyword>
<comment type="caution">
    <text evidence="3">The sequence shown here is derived from an EMBL/GenBank/DDBJ whole genome shotgun (WGS) entry which is preliminary data.</text>
</comment>
<evidence type="ECO:0000259" key="2">
    <source>
        <dbReference type="Pfam" id="PF07589"/>
    </source>
</evidence>
<evidence type="ECO:0000313" key="3">
    <source>
        <dbReference type="EMBL" id="MDQ8207760.1"/>
    </source>
</evidence>
<evidence type="ECO:0000313" key="4">
    <source>
        <dbReference type="Proteomes" id="UP001225316"/>
    </source>
</evidence>